<comment type="catalytic activity">
    <reaction evidence="12">
        <text>fluoride(in) = fluoride(out)</text>
        <dbReference type="Rhea" id="RHEA:76159"/>
        <dbReference type="ChEBI" id="CHEBI:17051"/>
    </reaction>
    <physiologicalReaction direction="left-to-right" evidence="12">
        <dbReference type="Rhea" id="RHEA:76160"/>
    </physiologicalReaction>
</comment>
<feature type="binding site" evidence="14">
    <location>
        <position position="72"/>
    </location>
    <ligand>
        <name>Na(+)</name>
        <dbReference type="ChEBI" id="CHEBI:29101"/>
        <note>structural</note>
    </ligand>
</feature>
<dbReference type="NCBIfam" id="NF010801">
    <property type="entry name" value="PRK14205.1"/>
    <property type="match status" value="1"/>
</dbReference>
<keyword evidence="5 14" id="KW-0479">Metal-binding</keyword>
<dbReference type="EMBL" id="VDUW01000003">
    <property type="protein sequence ID" value="TXL65705.1"/>
    <property type="molecule type" value="Genomic_DNA"/>
</dbReference>
<keyword evidence="16" id="KW-1185">Reference proteome</keyword>
<evidence type="ECO:0000256" key="3">
    <source>
        <dbReference type="ARBA" id="ARBA00022475"/>
    </source>
</evidence>
<dbReference type="AlphaFoldDB" id="A0A5C8NWY3"/>
<dbReference type="GO" id="GO:0062054">
    <property type="term" value="F:fluoride channel activity"/>
    <property type="evidence" value="ECO:0007669"/>
    <property type="project" value="UniProtKB-UniRule"/>
</dbReference>
<keyword evidence="6 14" id="KW-1133">Transmembrane helix</keyword>
<feature type="transmembrane region" description="Helical" evidence="14">
    <location>
        <begin position="62"/>
        <end position="80"/>
    </location>
</feature>
<dbReference type="OrthoDB" id="9815830at2"/>
<feature type="binding site" evidence="14">
    <location>
        <position position="75"/>
    </location>
    <ligand>
        <name>Na(+)</name>
        <dbReference type="ChEBI" id="CHEBI:29101"/>
        <note>structural</note>
    </ligand>
</feature>
<evidence type="ECO:0000313" key="16">
    <source>
        <dbReference type="Proteomes" id="UP000321574"/>
    </source>
</evidence>
<proteinExistence type="inferred from homology"/>
<dbReference type="PANTHER" id="PTHR28259">
    <property type="entry name" value="FLUORIDE EXPORT PROTEIN 1-RELATED"/>
    <property type="match status" value="1"/>
</dbReference>
<evidence type="ECO:0000313" key="15">
    <source>
        <dbReference type="EMBL" id="TXL65705.1"/>
    </source>
</evidence>
<comment type="similarity">
    <text evidence="11 14">Belongs to the fluoride channel Fluc/FEX (TC 1.A.43) family.</text>
</comment>
<organism evidence="15 16">
    <name type="scientific">Cerasibacillus terrae</name>
    <dbReference type="NCBI Taxonomy" id="2498845"/>
    <lineage>
        <taxon>Bacteria</taxon>
        <taxon>Bacillati</taxon>
        <taxon>Bacillota</taxon>
        <taxon>Bacilli</taxon>
        <taxon>Bacillales</taxon>
        <taxon>Bacillaceae</taxon>
        <taxon>Cerasibacillus</taxon>
    </lineage>
</organism>
<keyword evidence="3 14" id="KW-1003">Cell membrane</keyword>
<dbReference type="GO" id="GO:0046872">
    <property type="term" value="F:metal ion binding"/>
    <property type="evidence" value="ECO:0007669"/>
    <property type="project" value="UniProtKB-KW"/>
</dbReference>
<evidence type="ECO:0000256" key="13">
    <source>
        <dbReference type="ARBA" id="ARBA00049940"/>
    </source>
</evidence>
<evidence type="ECO:0000256" key="9">
    <source>
        <dbReference type="ARBA" id="ARBA00023136"/>
    </source>
</evidence>
<evidence type="ECO:0000256" key="5">
    <source>
        <dbReference type="ARBA" id="ARBA00022723"/>
    </source>
</evidence>
<dbReference type="InterPro" id="IPR003691">
    <property type="entry name" value="FluC"/>
</dbReference>
<keyword evidence="10 14" id="KW-0407">Ion channel</keyword>
<evidence type="ECO:0000256" key="14">
    <source>
        <dbReference type="HAMAP-Rule" id="MF_00454"/>
    </source>
</evidence>
<comment type="activity regulation">
    <text evidence="14">Na(+) is not transported, but it plays an essential structural role and its presence is essential for fluoride channel function.</text>
</comment>
<dbReference type="GO" id="GO:0140114">
    <property type="term" value="P:cellular detoxification of fluoride"/>
    <property type="evidence" value="ECO:0007669"/>
    <property type="project" value="UniProtKB-UniRule"/>
</dbReference>
<evidence type="ECO:0000256" key="7">
    <source>
        <dbReference type="ARBA" id="ARBA00023053"/>
    </source>
</evidence>
<keyword evidence="9 14" id="KW-0472">Membrane</keyword>
<keyword evidence="4 14" id="KW-0812">Transmembrane</keyword>
<reference evidence="15 16" key="1">
    <citation type="submission" date="2019-06" db="EMBL/GenBank/DDBJ databases">
        <title>Cerasibacillus sp. nov., isolated from maize field.</title>
        <authorList>
            <person name="Lin S.-Y."/>
            <person name="Tsai C.-F."/>
            <person name="Young C.-C."/>
        </authorList>
    </citation>
    <scope>NUCLEOTIDE SEQUENCE [LARGE SCALE GENOMIC DNA]</scope>
    <source>
        <strain evidence="15 16">CC-CFT480</strain>
    </source>
</reference>
<feature type="transmembrane region" description="Helical" evidence="14">
    <location>
        <begin position="6"/>
        <end position="23"/>
    </location>
</feature>
<sequence>MSLLHVVLVGIGGCFGAISRFFVSQFIKKKYSFRIPVATLIVNLLGSFLLGIIVSIGLNNKMILFLGTGYMGAFTTFSTLQLESIQLYLSERRWKFYVYNFITYGGGIILAFLGMVIGGGCFSFFSS</sequence>
<evidence type="ECO:0000256" key="2">
    <source>
        <dbReference type="ARBA" id="ARBA00022448"/>
    </source>
</evidence>
<keyword evidence="7 14" id="KW-0915">Sodium</keyword>
<feature type="transmembrane region" description="Helical" evidence="14">
    <location>
        <begin position="101"/>
        <end position="125"/>
    </location>
</feature>
<comment type="function">
    <text evidence="13 14">Fluoride-specific ion channel. Important for reducing fluoride concentration in the cell, thus reducing its toxicity.</text>
</comment>
<feature type="transmembrane region" description="Helical" evidence="14">
    <location>
        <begin position="35"/>
        <end position="56"/>
    </location>
</feature>
<comment type="caution">
    <text evidence="15">The sequence shown here is derived from an EMBL/GenBank/DDBJ whole genome shotgun (WGS) entry which is preliminary data.</text>
</comment>
<gene>
    <name evidence="14 15" type="primary">crcB</name>
    <name evidence="14" type="synonym">fluC</name>
    <name evidence="15" type="ORF">FHP05_06175</name>
</gene>
<name>A0A5C8NWY3_9BACI</name>
<evidence type="ECO:0000256" key="1">
    <source>
        <dbReference type="ARBA" id="ARBA00004651"/>
    </source>
</evidence>
<evidence type="ECO:0000256" key="4">
    <source>
        <dbReference type="ARBA" id="ARBA00022692"/>
    </source>
</evidence>
<evidence type="ECO:0000256" key="11">
    <source>
        <dbReference type="ARBA" id="ARBA00035120"/>
    </source>
</evidence>
<evidence type="ECO:0000256" key="8">
    <source>
        <dbReference type="ARBA" id="ARBA00023065"/>
    </source>
</evidence>
<evidence type="ECO:0000256" key="10">
    <source>
        <dbReference type="ARBA" id="ARBA00023303"/>
    </source>
</evidence>
<dbReference type="Pfam" id="PF02537">
    <property type="entry name" value="CRCB"/>
    <property type="match status" value="1"/>
</dbReference>
<dbReference type="GO" id="GO:0005886">
    <property type="term" value="C:plasma membrane"/>
    <property type="evidence" value="ECO:0007669"/>
    <property type="project" value="UniProtKB-SubCell"/>
</dbReference>
<keyword evidence="2 14" id="KW-0813">Transport</keyword>
<evidence type="ECO:0000256" key="6">
    <source>
        <dbReference type="ARBA" id="ARBA00022989"/>
    </source>
</evidence>
<accession>A0A5C8NWY3</accession>
<comment type="subcellular location">
    <subcellularLocation>
        <location evidence="1 14">Cell membrane</location>
        <topology evidence="1 14">Multi-pass membrane protein</topology>
    </subcellularLocation>
</comment>
<dbReference type="HAMAP" id="MF_00454">
    <property type="entry name" value="FluC"/>
    <property type="match status" value="1"/>
</dbReference>
<dbReference type="Proteomes" id="UP000321574">
    <property type="component" value="Unassembled WGS sequence"/>
</dbReference>
<dbReference type="PANTHER" id="PTHR28259:SF16">
    <property type="entry name" value="FLUORIDE-SPECIFIC ION CHANNEL FLUC 2"/>
    <property type="match status" value="1"/>
</dbReference>
<protein>
    <recommendedName>
        <fullName evidence="14">Fluoride-specific ion channel FluC</fullName>
    </recommendedName>
</protein>
<evidence type="ECO:0000256" key="12">
    <source>
        <dbReference type="ARBA" id="ARBA00035585"/>
    </source>
</evidence>
<keyword evidence="8 14" id="KW-0406">Ion transport</keyword>